<dbReference type="Proteomes" id="UP001056634">
    <property type="component" value="Segment"/>
</dbReference>
<keyword evidence="2" id="KW-1185">Reference proteome</keyword>
<evidence type="ECO:0000313" key="1">
    <source>
        <dbReference type="EMBL" id="UTC28876.1"/>
    </source>
</evidence>
<accession>A0A9E7N624</accession>
<evidence type="ECO:0000313" key="2">
    <source>
        <dbReference type="Proteomes" id="UP001056634"/>
    </source>
</evidence>
<sequence>MPTASQIAFRQQMQAQQRERVVRYLGGLRKGSVAPAAEIALLMMAVHDSRSMERDSLGLYNVMGQPLDADGAFKEKSFSAATIQKLVRAGRVDVVKFNINGVPLAIKLKPM</sequence>
<protein>
    <submittedName>
        <fullName evidence="1">Uncharacterized protein</fullName>
    </submittedName>
</protein>
<gene>
    <name evidence="1" type="ORF">MARCHEWKA_03640</name>
</gene>
<dbReference type="EMBL" id="ON529851">
    <property type="protein sequence ID" value="UTC28876.1"/>
    <property type="molecule type" value="Genomic_DNA"/>
</dbReference>
<reference evidence="1" key="1">
    <citation type="submission" date="2022-04" db="EMBL/GenBank/DDBJ databases">
        <authorList>
            <person name="Friedrich I."/>
            <person name="Schneider D."/>
            <person name="Poehlein A."/>
            <person name="Hertel R."/>
            <person name="Daniel R."/>
        </authorList>
    </citation>
    <scope>NUCLEOTIDE SEQUENCE</scope>
</reference>
<name>A0A9E7N624_9CAUD</name>
<organism evidence="1 2">
    <name type="scientific">Brevundimonas phage vB_BpoS-Marchewka</name>
    <dbReference type="NCBI Taxonomy" id="2948604"/>
    <lineage>
        <taxon>Viruses</taxon>
        <taxon>Duplodnaviria</taxon>
        <taxon>Heunggongvirae</taxon>
        <taxon>Uroviricota</taxon>
        <taxon>Caudoviricetes</taxon>
        <taxon>Jeanschmidtviridae</taxon>
        <taxon>Marchewkavirus</taxon>
        <taxon>Marchewkavirus marchewka</taxon>
    </lineage>
</organism>
<proteinExistence type="predicted"/>